<dbReference type="PROSITE" id="PS51089">
    <property type="entry name" value="HP"/>
    <property type="match status" value="1"/>
</dbReference>
<dbReference type="InterPro" id="IPR029006">
    <property type="entry name" value="ADF-H/Gelsolin-like_dom_sf"/>
</dbReference>
<name>A0ABR1AH78_POLSC</name>
<dbReference type="EMBL" id="JAWJWF010000049">
    <property type="protein sequence ID" value="KAK6619334.1"/>
    <property type="molecule type" value="Genomic_DNA"/>
</dbReference>
<dbReference type="SMART" id="SM00262">
    <property type="entry name" value="GEL"/>
    <property type="match status" value="6"/>
</dbReference>
<dbReference type="PRINTS" id="PR00597">
    <property type="entry name" value="GELSOLIN"/>
</dbReference>
<dbReference type="InterPro" id="IPR007122">
    <property type="entry name" value="Villin/Gelsolin"/>
</dbReference>
<evidence type="ECO:0000256" key="1">
    <source>
        <dbReference type="ARBA" id="ARBA00008418"/>
    </source>
</evidence>
<dbReference type="Proteomes" id="UP001359485">
    <property type="component" value="Unassembled WGS sequence"/>
</dbReference>
<comment type="caution">
    <text evidence="3">The sequence shown here is derived from an EMBL/GenBank/DDBJ whole genome shotgun (WGS) entry which is preliminary data.</text>
</comment>
<reference evidence="3 4" key="1">
    <citation type="submission" date="2023-09" db="EMBL/GenBank/DDBJ databases">
        <title>Genomes of two closely related lineages of the louse Polyplax serrata with different host specificities.</title>
        <authorList>
            <person name="Martinu J."/>
            <person name="Tarabai H."/>
            <person name="Stefka J."/>
            <person name="Hypsa V."/>
        </authorList>
    </citation>
    <scope>NUCLEOTIDE SEQUENCE [LARGE SCALE GENOMIC DNA]</scope>
    <source>
        <strain evidence="3">98ZLc_SE</strain>
    </source>
</reference>
<keyword evidence="4" id="KW-1185">Reference proteome</keyword>
<dbReference type="InterPro" id="IPR003128">
    <property type="entry name" value="Villin_headpiece"/>
</dbReference>
<dbReference type="PANTHER" id="PTHR11977">
    <property type="entry name" value="VILLIN"/>
    <property type="match status" value="1"/>
</dbReference>
<dbReference type="SUPFAM" id="SSF55753">
    <property type="entry name" value="Actin depolymerizing proteins"/>
    <property type="match status" value="6"/>
</dbReference>
<sequence>MRVSGFTLPIDSHTGELGNEFVDLEVTNLGNFVRKNRNFPELSDMGFVDPAFKNIKLGQTAFLIWRIENFEIKPLPNTKYGSFHEGDSYIVYSAVPAPGKYVTKNVQPRLEYHIHFWIGSTTTTDESTTAAIKTVELDEVLNGIAVHHRELQGYESNRFKSYFKNGIRILKGGVASGLHHVTDTFTPRLFKIKGKRRPIMTEQPAISWQYFNSGDVFILELGDKIFVWVGKDANMMEKFQAGKVAAQMKNERPARTVVFVDELKETKLGGDDLTDFEQHLPLAERVVRSADDDISDVKNEVNATEGIKLYKCTDHSGTFQTIFVKDGPLKQADLNSLDTYIIVNNAHGIWVWIGKKASEEERSNGMKQAYEFLKKVVNSEKMCVTRVVDGGEPVEFQMLFADWKDPNASVGFGPQSPAKKTVNIDFDAAKLHEIPSLAADTQLVDNGNGKTQVWRLHNNELEPVPEDHFGLFFSGDCYLILYTYHVRGREKHLLYFWQGAHSSVDERGAIAWHAVKKDEELNGLAVQVRVVQSKEDPQFLLIFKGKMIVFNGGYASSFDGPNGKNSGIPSKFMIQVRGGEDHSTRSVEVKFSSSSLNTNDVFVLCVDKRTYVWCGKGSTGDERERAKEIANQWSPVKEHQLLLEGHETNEFWKILGGKEPYASDERLSNPEMAYPARLFHCSNASGYFKAEEILDFSQCDLVPNDVMVLDIGHAVFIWVGRGANKTERVEAPKLVEKYLKTDPRGRDLECPIVTIQQGREPPNFTGFFGAWDDDLWDSSLYMESSSDAPQGFSDFQPKPTVAAVKNRENVSIYPLSELANKTAAELPEDVDVSRRELHLGDEEFESTFGMNINEFEALPMWKRNNMKKDVGLF</sequence>
<accession>A0ABR1AH78</accession>
<dbReference type="SUPFAM" id="SSF47050">
    <property type="entry name" value="VHP, Villin headpiece domain"/>
    <property type="match status" value="1"/>
</dbReference>
<dbReference type="CDD" id="cd11293">
    <property type="entry name" value="gelsolin_S4_like"/>
    <property type="match status" value="1"/>
</dbReference>
<dbReference type="CDD" id="cd11291">
    <property type="entry name" value="gelsolin_S6_like"/>
    <property type="match status" value="1"/>
</dbReference>
<comment type="similarity">
    <text evidence="1">Belongs to the villin/gelsolin family.</text>
</comment>
<protein>
    <recommendedName>
        <fullName evidence="2">HP domain-containing protein</fullName>
    </recommendedName>
</protein>
<dbReference type="PANTHER" id="PTHR11977:SF57">
    <property type="entry name" value="VILLIN-LIKE PROTEIN QUAIL"/>
    <property type="match status" value="1"/>
</dbReference>
<feature type="domain" description="HP" evidence="2">
    <location>
        <begin position="807"/>
        <end position="873"/>
    </location>
</feature>
<evidence type="ECO:0000313" key="4">
    <source>
        <dbReference type="Proteomes" id="UP001359485"/>
    </source>
</evidence>
<evidence type="ECO:0000313" key="3">
    <source>
        <dbReference type="EMBL" id="KAK6619334.1"/>
    </source>
</evidence>
<dbReference type="SMART" id="SM00153">
    <property type="entry name" value="VHP"/>
    <property type="match status" value="1"/>
</dbReference>
<evidence type="ECO:0000259" key="2">
    <source>
        <dbReference type="PROSITE" id="PS51089"/>
    </source>
</evidence>
<dbReference type="CDD" id="cd11288">
    <property type="entry name" value="gelsolin_S5_like"/>
    <property type="match status" value="1"/>
</dbReference>
<proteinExistence type="inferred from homology"/>
<organism evidence="3 4">
    <name type="scientific">Polyplax serrata</name>
    <name type="common">Common mouse louse</name>
    <dbReference type="NCBI Taxonomy" id="468196"/>
    <lineage>
        <taxon>Eukaryota</taxon>
        <taxon>Metazoa</taxon>
        <taxon>Ecdysozoa</taxon>
        <taxon>Arthropoda</taxon>
        <taxon>Hexapoda</taxon>
        <taxon>Insecta</taxon>
        <taxon>Pterygota</taxon>
        <taxon>Neoptera</taxon>
        <taxon>Paraneoptera</taxon>
        <taxon>Psocodea</taxon>
        <taxon>Troctomorpha</taxon>
        <taxon>Phthiraptera</taxon>
        <taxon>Anoplura</taxon>
        <taxon>Polyplacidae</taxon>
        <taxon>Polyplax</taxon>
    </lineage>
</organism>
<dbReference type="Pfam" id="PF00626">
    <property type="entry name" value="Gelsolin"/>
    <property type="match status" value="6"/>
</dbReference>
<dbReference type="Pfam" id="PF02209">
    <property type="entry name" value="VHP"/>
    <property type="match status" value="1"/>
</dbReference>
<dbReference type="InterPro" id="IPR036886">
    <property type="entry name" value="Villin_headpiece_dom_sf"/>
</dbReference>
<dbReference type="Gene3D" id="3.40.20.10">
    <property type="entry name" value="Severin"/>
    <property type="match status" value="6"/>
</dbReference>
<dbReference type="Gene3D" id="1.10.950.10">
    <property type="entry name" value="Villin headpiece domain"/>
    <property type="match status" value="1"/>
</dbReference>
<dbReference type="InterPro" id="IPR007123">
    <property type="entry name" value="Gelsolin-like_dom"/>
</dbReference>
<gene>
    <name evidence="3" type="ORF">RUM44_003716</name>
</gene>